<dbReference type="Proteomes" id="UP000595362">
    <property type="component" value="Chromosome"/>
</dbReference>
<protein>
    <submittedName>
        <fullName evidence="1">Uncharacterized protein</fullName>
    </submittedName>
</protein>
<dbReference type="AlphaFoldDB" id="A0A7T5R1T5"/>
<evidence type="ECO:0000313" key="2">
    <source>
        <dbReference type="Proteomes" id="UP000595362"/>
    </source>
</evidence>
<reference evidence="1 2" key="1">
    <citation type="submission" date="2020-07" db="EMBL/GenBank/DDBJ databases">
        <title>Huge and variable diversity of episymbiotic CPR bacteria and DPANN archaea in groundwater ecosystems.</title>
        <authorList>
            <person name="He C.Y."/>
            <person name="Keren R."/>
            <person name="Whittaker M."/>
            <person name="Farag I.F."/>
            <person name="Doudna J."/>
            <person name="Cate J.H.D."/>
            <person name="Banfield J.F."/>
        </authorList>
    </citation>
    <scope>NUCLEOTIDE SEQUENCE [LARGE SCALE GENOMIC DNA]</scope>
    <source>
        <strain evidence="1">NC_groundwater_70_Ag_B-0.1um_54_66</strain>
    </source>
</reference>
<proteinExistence type="predicted"/>
<accession>A0A7T5R1T5</accession>
<name>A0A7T5R1T5_9BACT</name>
<organism evidence="1 2">
    <name type="scientific">Micavibrio aeruginosavorus</name>
    <dbReference type="NCBI Taxonomy" id="349221"/>
    <lineage>
        <taxon>Bacteria</taxon>
        <taxon>Pseudomonadati</taxon>
        <taxon>Bdellovibrionota</taxon>
        <taxon>Bdellovibrionia</taxon>
        <taxon>Bdellovibrionales</taxon>
        <taxon>Pseudobdellovibrionaceae</taxon>
        <taxon>Micavibrio</taxon>
    </lineage>
</organism>
<evidence type="ECO:0000313" key="1">
    <source>
        <dbReference type="EMBL" id="QQG35975.1"/>
    </source>
</evidence>
<gene>
    <name evidence="1" type="ORF">HYS17_10815</name>
</gene>
<sequence length="145" mass="16568">MGDSLSTTERAMNALFDLPQDCYGRLRYTLEEEPRSYPRARETDMQLIRHLQGLLPDIIDNTPETGRMLVKYVTHFKTLEGVEAVHCLLTKAFPTGDIFRMVGMRASILMTQYEEDWIAAFGYHPLEQDNRQPAGQPNPPVPCPL</sequence>
<dbReference type="EMBL" id="CP066681">
    <property type="protein sequence ID" value="QQG35975.1"/>
    <property type="molecule type" value="Genomic_DNA"/>
</dbReference>